<dbReference type="InterPro" id="IPR027417">
    <property type="entry name" value="P-loop_NTPase"/>
</dbReference>
<accession>A0A4R2RU26</accession>
<reference evidence="1 2" key="1">
    <citation type="submission" date="2019-03" db="EMBL/GenBank/DDBJ databases">
        <title>Genomic Encyclopedia of Type Strains, Phase IV (KMG-IV): sequencing the most valuable type-strain genomes for metagenomic binning, comparative biology and taxonomic classification.</title>
        <authorList>
            <person name="Goeker M."/>
        </authorList>
    </citation>
    <scope>NUCLEOTIDE SEQUENCE [LARGE SCALE GENOMIC DNA]</scope>
    <source>
        <strain evidence="1 2">DSM 24766</strain>
    </source>
</reference>
<dbReference type="OrthoDB" id="1441538at2"/>
<dbReference type="Proteomes" id="UP000295050">
    <property type="component" value="Unassembled WGS sequence"/>
</dbReference>
<dbReference type="AlphaFoldDB" id="A0A4R2RU26"/>
<keyword evidence="2" id="KW-1185">Reference proteome</keyword>
<dbReference type="EMBL" id="SLXU01000001">
    <property type="protein sequence ID" value="TCP63421.1"/>
    <property type="molecule type" value="Genomic_DNA"/>
</dbReference>
<name>A0A4R2RU26_9RHOB</name>
<organism evidence="1 2">
    <name type="scientific">Rhodovulum bhavnagarense</name>
    <dbReference type="NCBI Taxonomy" id="992286"/>
    <lineage>
        <taxon>Bacteria</taxon>
        <taxon>Pseudomonadati</taxon>
        <taxon>Pseudomonadota</taxon>
        <taxon>Alphaproteobacteria</taxon>
        <taxon>Rhodobacterales</taxon>
        <taxon>Paracoccaceae</taxon>
        <taxon>Rhodovulum</taxon>
    </lineage>
</organism>
<sequence length="302" mass="33564">MADLQPLFILTCMRSYSSLVSSMLGQHSGLFAMPELNPFIGDSLRQIETMARAVRPRTLDGLYRAVAELVFGGQGEPEIAEARRWCAARPRWTAVELISDLSDRVAPRKPIDKSPSTVLVDGALERALAQFPNAFFLHLYRHPIATTASIAKITGKWQPPTRQGLRGGRQRDPEESWFGINAAILRASLRIAPGHFMSVRGEDVLRDPDRYLTQICDWMGLETTRADLSAMHHPEHSPFACLGPPSAPFGNDPNFLREPGYNPRPISEAPLDAPLEWDSPNRRLGRETVALACQLGYGRGTR</sequence>
<comment type="caution">
    <text evidence="1">The sequence shown here is derived from an EMBL/GenBank/DDBJ whole genome shotgun (WGS) entry which is preliminary data.</text>
</comment>
<evidence type="ECO:0000313" key="1">
    <source>
        <dbReference type="EMBL" id="TCP63421.1"/>
    </source>
</evidence>
<keyword evidence="1" id="KW-0808">Transferase</keyword>
<dbReference type="Pfam" id="PF13469">
    <property type="entry name" value="Sulfotransfer_3"/>
    <property type="match status" value="1"/>
</dbReference>
<dbReference type="GO" id="GO:0016740">
    <property type="term" value="F:transferase activity"/>
    <property type="evidence" value="ECO:0007669"/>
    <property type="project" value="UniProtKB-KW"/>
</dbReference>
<dbReference type="Gene3D" id="3.40.50.300">
    <property type="entry name" value="P-loop containing nucleotide triphosphate hydrolases"/>
    <property type="match status" value="1"/>
</dbReference>
<evidence type="ECO:0000313" key="2">
    <source>
        <dbReference type="Proteomes" id="UP000295050"/>
    </source>
</evidence>
<gene>
    <name evidence="1" type="ORF">EV663_101690</name>
</gene>
<dbReference type="SUPFAM" id="SSF52540">
    <property type="entry name" value="P-loop containing nucleoside triphosphate hydrolases"/>
    <property type="match status" value="1"/>
</dbReference>
<proteinExistence type="predicted"/>
<protein>
    <submittedName>
        <fullName evidence="1">Sulfotransferase family protein</fullName>
    </submittedName>
</protein>
<dbReference type="RefSeq" id="WP_132950340.1">
    <property type="nucleotide sequence ID" value="NZ_SLXU01000001.1"/>
</dbReference>